<reference evidence="2 3" key="1">
    <citation type="submission" date="2010-12" db="EMBL/GenBank/DDBJ databases">
        <title>Complete sequence of Bacillus cellulosilyticus DSM 2522.</title>
        <authorList>
            <consortium name="US DOE Joint Genome Institute"/>
            <person name="Lucas S."/>
            <person name="Copeland A."/>
            <person name="Lapidus A."/>
            <person name="Cheng J.-F."/>
            <person name="Bruce D."/>
            <person name="Goodwin L."/>
            <person name="Pitluck S."/>
            <person name="Chertkov O."/>
            <person name="Detter J.C."/>
            <person name="Han C."/>
            <person name="Tapia R."/>
            <person name="Land M."/>
            <person name="Hauser L."/>
            <person name="Jeffries C."/>
            <person name="Kyrpides N."/>
            <person name="Ivanova N."/>
            <person name="Mikhailova N."/>
            <person name="Brumm P."/>
            <person name="Mead D."/>
            <person name="Woyke T."/>
        </authorList>
    </citation>
    <scope>NUCLEOTIDE SEQUENCE [LARGE SCALE GENOMIC DNA]</scope>
    <source>
        <strain evidence="3">ATCC 21833 / DSM 2522 / FERM P-1141 / JCM 9156 / N-4</strain>
    </source>
</reference>
<accession>E6U090</accession>
<dbReference type="PANTHER" id="PTHR37692:SF1">
    <property type="entry name" value="DUF420 DOMAIN-CONTAINING PROTEIN"/>
    <property type="match status" value="1"/>
</dbReference>
<keyword evidence="3" id="KW-1185">Reference proteome</keyword>
<sequence>MKNMWNILVENDRKTIIALTIVIVSLVVLLSYIPGYDGELPIWIKTLPLLNAILNSFTFLFLLFALFAILKKNVLLHQRFIYAAFTTTALFLISYVTYHFLAESTTFGGTGIIANIYYFILITHIILAALIVPLALSSFFSGYKRETERHRKWVRWTMPLWLYVSLTGVLVYIFISPYY</sequence>
<evidence type="ECO:0000313" key="3">
    <source>
        <dbReference type="Proteomes" id="UP000001401"/>
    </source>
</evidence>
<feature type="transmembrane region" description="Helical" evidence="1">
    <location>
        <begin position="160"/>
        <end position="178"/>
    </location>
</feature>
<feature type="transmembrane region" description="Helical" evidence="1">
    <location>
        <begin position="80"/>
        <end position="101"/>
    </location>
</feature>
<dbReference type="AlphaFoldDB" id="E6U090"/>
<evidence type="ECO:0000256" key="1">
    <source>
        <dbReference type="SAM" id="Phobius"/>
    </source>
</evidence>
<dbReference type="Pfam" id="PF04238">
    <property type="entry name" value="DUF420"/>
    <property type="match status" value="1"/>
</dbReference>
<dbReference type="InterPro" id="IPR007352">
    <property type="entry name" value="DUF420"/>
</dbReference>
<dbReference type="HOGENOM" id="CLU_104065_0_0_9"/>
<feature type="transmembrane region" description="Helical" evidence="1">
    <location>
        <begin position="47"/>
        <end position="68"/>
    </location>
</feature>
<protein>
    <recommendedName>
        <fullName evidence="4">DUF420 domain-containing protein</fullName>
    </recommendedName>
</protein>
<evidence type="ECO:0008006" key="4">
    <source>
        <dbReference type="Google" id="ProtNLM"/>
    </source>
</evidence>
<dbReference type="Proteomes" id="UP000001401">
    <property type="component" value="Chromosome"/>
</dbReference>
<dbReference type="EMBL" id="CP002394">
    <property type="protein sequence ID" value="ADU30206.1"/>
    <property type="molecule type" value="Genomic_DNA"/>
</dbReference>
<proteinExistence type="predicted"/>
<dbReference type="RefSeq" id="WP_013488542.1">
    <property type="nucleotide sequence ID" value="NC_014829.1"/>
</dbReference>
<keyword evidence="1" id="KW-0812">Transmembrane</keyword>
<dbReference type="eggNOG" id="COG2322">
    <property type="taxonomic scope" value="Bacteria"/>
</dbReference>
<gene>
    <name evidence="2" type="ordered locus">Bcell_1944</name>
</gene>
<keyword evidence="1" id="KW-1133">Transmembrane helix</keyword>
<keyword evidence="1" id="KW-0472">Membrane</keyword>
<feature type="transmembrane region" description="Helical" evidence="1">
    <location>
        <begin position="16"/>
        <end position="35"/>
    </location>
</feature>
<name>E6U090_EVAC2</name>
<dbReference type="KEGG" id="bco:Bcell_1944"/>
<organism evidence="2 3">
    <name type="scientific">Evansella cellulosilytica (strain ATCC 21833 / DSM 2522 / FERM P-1141 / JCM 9156 / N-4)</name>
    <name type="common">Bacillus cellulosilyticus</name>
    <dbReference type="NCBI Taxonomy" id="649639"/>
    <lineage>
        <taxon>Bacteria</taxon>
        <taxon>Bacillati</taxon>
        <taxon>Bacillota</taxon>
        <taxon>Bacilli</taxon>
        <taxon>Bacillales</taxon>
        <taxon>Bacillaceae</taxon>
        <taxon>Evansella</taxon>
    </lineage>
</organism>
<feature type="transmembrane region" description="Helical" evidence="1">
    <location>
        <begin position="116"/>
        <end position="140"/>
    </location>
</feature>
<dbReference type="STRING" id="649639.Bcell_1944"/>
<dbReference type="PANTHER" id="PTHR37692">
    <property type="entry name" value="HYPOTHETICAL MEMBRANE SPANNING PROTEIN"/>
    <property type="match status" value="1"/>
</dbReference>
<evidence type="ECO:0000313" key="2">
    <source>
        <dbReference type="EMBL" id="ADU30206.1"/>
    </source>
</evidence>